<reference evidence="2 3" key="1">
    <citation type="submission" date="2013-04" db="EMBL/GenBank/DDBJ databases">
        <title>The Genome Sequence of Parabacteroides goldsteinii DSM 19448.</title>
        <authorList>
            <consortium name="The Broad Institute Genomics Platform"/>
            <person name="Earl A."/>
            <person name="Ward D."/>
            <person name="Feldgarden M."/>
            <person name="Gevers D."/>
            <person name="Martens E."/>
            <person name="Sakamoto M."/>
            <person name="Benno Y."/>
            <person name="Song Y."/>
            <person name="Liu C."/>
            <person name="Lee J."/>
            <person name="Bolanos M."/>
            <person name="Vaisanen M.L."/>
            <person name="Finegold S.M."/>
            <person name="Walker B."/>
            <person name="Young S."/>
            <person name="Zeng Q."/>
            <person name="Gargeya S."/>
            <person name="Fitzgerald M."/>
            <person name="Haas B."/>
            <person name="Abouelleil A."/>
            <person name="Allen A.W."/>
            <person name="Alvarado L."/>
            <person name="Arachchi H.M."/>
            <person name="Berlin A.M."/>
            <person name="Chapman S.B."/>
            <person name="Gainer-Dewar J."/>
            <person name="Goldberg J."/>
            <person name="Griggs A."/>
            <person name="Gujja S."/>
            <person name="Hansen M."/>
            <person name="Howarth C."/>
            <person name="Imamovic A."/>
            <person name="Ireland A."/>
            <person name="Larimer J."/>
            <person name="McCowan C."/>
            <person name="Murphy C."/>
            <person name="Pearson M."/>
            <person name="Poon T.W."/>
            <person name="Priest M."/>
            <person name="Roberts A."/>
            <person name="Saif S."/>
            <person name="Shea T."/>
            <person name="Sisk P."/>
            <person name="Sykes S."/>
            <person name="Wortman J."/>
            <person name="Nusbaum C."/>
            <person name="Birren B."/>
        </authorList>
    </citation>
    <scope>NUCLEOTIDE SEQUENCE [LARGE SCALE GENOMIC DNA]</scope>
    <source>
        <strain evidence="2 3">DSM 19448</strain>
    </source>
</reference>
<proteinExistence type="predicted"/>
<name>A0A0F5J7T0_9BACT</name>
<evidence type="ECO:0000313" key="2">
    <source>
        <dbReference type="EMBL" id="KKB53849.1"/>
    </source>
</evidence>
<dbReference type="AlphaFoldDB" id="A0A0F5J7T0"/>
<organism evidence="2 3">
    <name type="scientific">Parabacteroides goldsteinii DSM 19448 = WAL 12034</name>
    <dbReference type="NCBI Taxonomy" id="927665"/>
    <lineage>
        <taxon>Bacteria</taxon>
        <taxon>Pseudomonadati</taxon>
        <taxon>Bacteroidota</taxon>
        <taxon>Bacteroidia</taxon>
        <taxon>Bacteroidales</taxon>
        <taxon>Tannerellaceae</taxon>
        <taxon>Parabacteroides</taxon>
    </lineage>
</organism>
<evidence type="ECO:0000313" key="3">
    <source>
        <dbReference type="Proteomes" id="UP000033047"/>
    </source>
</evidence>
<dbReference type="STRING" id="927665.HMPREF1535_03402"/>
<accession>A0A0F5J7T0</accession>
<dbReference type="PATRIC" id="fig|927665.4.peg.3495"/>
<gene>
    <name evidence="2" type="ORF">HMPREF1535_03402</name>
</gene>
<protein>
    <submittedName>
        <fullName evidence="2">Uncharacterized protein</fullName>
    </submittedName>
</protein>
<dbReference type="RefSeq" id="WP_010803441.1">
    <property type="nucleotide sequence ID" value="NZ_KQ033913.1"/>
</dbReference>
<feature type="region of interest" description="Disordered" evidence="1">
    <location>
        <begin position="25"/>
        <end position="57"/>
    </location>
</feature>
<sequence length="88" mass="9271">MKYLEAILGFLTTIARLIFRAKGKHKPGQPVVDDTGHPGCPPSEYGSGAGSGRGDTLNIRETFPAPEKIMGTALILCATGGYLLKLLA</sequence>
<evidence type="ECO:0000256" key="1">
    <source>
        <dbReference type="SAM" id="MobiDB-lite"/>
    </source>
</evidence>
<dbReference type="HOGENOM" id="CLU_2466214_0_0_10"/>
<comment type="caution">
    <text evidence="2">The sequence shown here is derived from an EMBL/GenBank/DDBJ whole genome shotgun (WGS) entry which is preliminary data.</text>
</comment>
<dbReference type="Proteomes" id="UP000033047">
    <property type="component" value="Unassembled WGS sequence"/>
</dbReference>
<dbReference type="EMBL" id="AQHV01000014">
    <property type="protein sequence ID" value="KKB53849.1"/>
    <property type="molecule type" value="Genomic_DNA"/>
</dbReference>